<dbReference type="InterPro" id="IPR051010">
    <property type="entry name" value="BCAA_transport"/>
</dbReference>
<dbReference type="SUPFAM" id="SSF53822">
    <property type="entry name" value="Periplasmic binding protein-like I"/>
    <property type="match status" value="1"/>
</dbReference>
<dbReference type="PANTHER" id="PTHR30483">
    <property type="entry name" value="LEUCINE-SPECIFIC-BINDING PROTEIN"/>
    <property type="match status" value="1"/>
</dbReference>
<dbReference type="EMBL" id="NVQR01000029">
    <property type="protein sequence ID" value="PCH62995.1"/>
    <property type="molecule type" value="Genomic_DNA"/>
</dbReference>
<keyword evidence="2 3" id="KW-0732">Signal</keyword>
<organism evidence="5 6">
    <name type="scientific">SAR86 cluster bacterium</name>
    <dbReference type="NCBI Taxonomy" id="2030880"/>
    <lineage>
        <taxon>Bacteria</taxon>
        <taxon>Pseudomonadati</taxon>
        <taxon>Pseudomonadota</taxon>
        <taxon>Gammaproteobacteria</taxon>
        <taxon>SAR86 cluster</taxon>
    </lineage>
</organism>
<evidence type="ECO:0000256" key="2">
    <source>
        <dbReference type="ARBA" id="ARBA00022729"/>
    </source>
</evidence>
<feature type="signal peptide" evidence="3">
    <location>
        <begin position="1"/>
        <end position="23"/>
    </location>
</feature>
<dbReference type="Gene3D" id="3.40.50.2300">
    <property type="match status" value="2"/>
</dbReference>
<reference evidence="6" key="1">
    <citation type="submission" date="2017-08" db="EMBL/GenBank/DDBJ databases">
        <title>A dynamic microbial community with high functional redundancy inhabits the cold, oxic subseafloor aquifer.</title>
        <authorList>
            <person name="Tully B.J."/>
            <person name="Wheat C.G."/>
            <person name="Glazer B.T."/>
            <person name="Huber J.A."/>
        </authorList>
    </citation>
    <scope>NUCLEOTIDE SEQUENCE [LARGE SCALE GENOMIC DNA]</scope>
</reference>
<dbReference type="PANTHER" id="PTHR30483:SF6">
    <property type="entry name" value="PERIPLASMIC BINDING PROTEIN OF ABC TRANSPORTER FOR NATURAL AMINO ACIDS"/>
    <property type="match status" value="1"/>
</dbReference>
<evidence type="ECO:0000259" key="4">
    <source>
        <dbReference type="Pfam" id="PF13458"/>
    </source>
</evidence>
<dbReference type="Pfam" id="PF13458">
    <property type="entry name" value="Peripla_BP_6"/>
    <property type="match status" value="1"/>
</dbReference>
<dbReference type="CDD" id="cd06329">
    <property type="entry name" value="PBP1_SBP-like"/>
    <property type="match status" value="1"/>
</dbReference>
<evidence type="ECO:0000313" key="5">
    <source>
        <dbReference type="EMBL" id="PCH62995.1"/>
    </source>
</evidence>
<protein>
    <submittedName>
        <fullName evidence="5">Branched-chain amino acid ABC transporter substrate-binding protein</fullName>
    </submittedName>
</protein>
<dbReference type="InterPro" id="IPR028082">
    <property type="entry name" value="Peripla_BP_I"/>
</dbReference>
<dbReference type="AlphaFoldDB" id="A0A2A4MSB8"/>
<evidence type="ECO:0000256" key="3">
    <source>
        <dbReference type="SAM" id="SignalP"/>
    </source>
</evidence>
<dbReference type="InterPro" id="IPR028081">
    <property type="entry name" value="Leu-bd"/>
</dbReference>
<dbReference type="Proteomes" id="UP000218172">
    <property type="component" value="Unassembled WGS sequence"/>
</dbReference>
<feature type="domain" description="Leucine-binding protein" evidence="4">
    <location>
        <begin position="26"/>
        <end position="372"/>
    </location>
</feature>
<name>A0A2A4MSB8_9GAMM</name>
<sequence length="415" mass="45271">MLSITSGSIFIASQILFSSAAIAQQPIRIAFIDPLSGAFASSGVNALRQFQFAAQELVNSQGGLLGGRPLEIVGFDNKANVQESLLQLRRAIGQNMHYVIQGNGSSVGSAIASTLGRHNRRNPEQRLLYLNYAAVDPALSNEDCSFWHFSFDAHAIIKMQALTDLIAQQEDVKKVYIIGQDYSFGKVVADTAISMLASKRPDIEIVGNELHPMEVVKDFTPYVTKIAASGADAIITGNWGADMVSLAKSITEVGIDVPVYTYYAAYDGITATLGESGKNQFRMVHGGYFNPQPTKAYADYIAKFKQQYPQHDISYPRIILIVEMLAAAIELAGTDDPLQVALAFEGMQHTNIHGEPVLMRRGDHQLFQAIQISVHTDEGIVFGGDNSPYGLHTEASIALEDTLVEHSCEMTRPDQ</sequence>
<comment type="similarity">
    <text evidence="1">Belongs to the leucine-binding protein family.</text>
</comment>
<proteinExistence type="inferred from homology"/>
<comment type="caution">
    <text evidence="5">The sequence shown here is derived from an EMBL/GenBank/DDBJ whole genome shotgun (WGS) entry which is preliminary data.</text>
</comment>
<gene>
    <name evidence="5" type="ORF">COC19_01950</name>
</gene>
<evidence type="ECO:0000313" key="6">
    <source>
        <dbReference type="Proteomes" id="UP000218172"/>
    </source>
</evidence>
<feature type="chain" id="PRO_5012607599" evidence="3">
    <location>
        <begin position="24"/>
        <end position="415"/>
    </location>
</feature>
<accession>A0A2A4MSB8</accession>
<evidence type="ECO:0000256" key="1">
    <source>
        <dbReference type="ARBA" id="ARBA00010062"/>
    </source>
</evidence>